<protein>
    <submittedName>
        <fullName evidence="2">TIGR01244 family phosphatase</fullName>
    </submittedName>
</protein>
<dbReference type="RefSeq" id="WP_154151613.1">
    <property type="nucleotide sequence ID" value="NZ_SZWE01000001.1"/>
</dbReference>
<dbReference type="InterPro" id="IPR029021">
    <property type="entry name" value="Prot-tyrosine_phosphatase-like"/>
</dbReference>
<dbReference type="Proteomes" id="UP000564704">
    <property type="component" value="Unassembled WGS sequence"/>
</dbReference>
<dbReference type="Pfam" id="PF04273">
    <property type="entry name" value="BLH_phosphatase"/>
    <property type="match status" value="1"/>
</dbReference>
<sequence length="138" mass="14979">MDARKLSDEFSVSPQVDASEMDEIVQAGFKSILCNRPDGEEYGQPEYDDVAKAAEAAGLEVRSVPIVSGMVTPQAAQDFAQALEDMPKPILAYCRTGTRCTMLWSLVKFDDLGGDAILKATQEAGYDMGGLVRQLQAR</sequence>
<dbReference type="EMBL" id="SZWE01000001">
    <property type="protein sequence ID" value="MRU15926.1"/>
    <property type="molecule type" value="Genomic_DNA"/>
</dbReference>
<proteinExistence type="predicted"/>
<reference evidence="2 3" key="1">
    <citation type="submission" date="2019-05" db="EMBL/GenBank/DDBJ databases">
        <title>Roseovarius bejariae sp. nov., a moderately halophylic bacterium isolated from a saline soil in Rambla Salada (Murcia).</title>
        <authorList>
            <person name="Castro D.J."/>
            <person name="Gomez-Altuve A."/>
            <person name="Reina J.C."/>
            <person name="Rodriguez M."/>
            <person name="Sampedro I."/>
            <person name="Llamas I."/>
            <person name="Martinez-Checa F."/>
        </authorList>
    </citation>
    <scope>NUCLEOTIDE SEQUENCE [LARGE SCALE GENOMIC DNA]</scope>
    <source>
        <strain evidence="2 3">A21</strain>
    </source>
</reference>
<dbReference type="SUPFAM" id="SSF52799">
    <property type="entry name" value="(Phosphotyrosine protein) phosphatases II"/>
    <property type="match status" value="1"/>
</dbReference>
<dbReference type="NCBIfam" id="TIGR01244">
    <property type="entry name" value="TIGR01244 family sulfur transferase"/>
    <property type="match status" value="1"/>
</dbReference>
<feature type="domain" description="Beta-lactamase hydrolase-like protein phosphatase-like" evidence="1">
    <location>
        <begin position="2"/>
        <end position="107"/>
    </location>
</feature>
<keyword evidence="3" id="KW-1185">Reference proteome</keyword>
<accession>A0A844CXT5</accession>
<evidence type="ECO:0000259" key="1">
    <source>
        <dbReference type="Pfam" id="PF04273"/>
    </source>
</evidence>
<dbReference type="OrthoDB" id="9805710at2"/>
<organism evidence="2 3">
    <name type="scientific">Roseovarius bejariae</name>
    <dbReference type="NCBI Taxonomy" id="2576383"/>
    <lineage>
        <taxon>Bacteria</taxon>
        <taxon>Pseudomonadati</taxon>
        <taxon>Pseudomonadota</taxon>
        <taxon>Alphaproteobacteria</taxon>
        <taxon>Rhodobacterales</taxon>
        <taxon>Roseobacteraceae</taxon>
        <taxon>Roseovarius</taxon>
    </lineage>
</organism>
<comment type="caution">
    <text evidence="2">The sequence shown here is derived from an EMBL/GenBank/DDBJ whole genome shotgun (WGS) entry which is preliminary data.</text>
</comment>
<dbReference type="Gene3D" id="3.90.190.10">
    <property type="entry name" value="Protein tyrosine phosphatase superfamily"/>
    <property type="match status" value="1"/>
</dbReference>
<dbReference type="InterPro" id="IPR005939">
    <property type="entry name" value="BLH_phosphatase-like"/>
</dbReference>
<gene>
    <name evidence="2" type="ORF">FDP25_10860</name>
</gene>
<evidence type="ECO:0000313" key="3">
    <source>
        <dbReference type="Proteomes" id="UP000564704"/>
    </source>
</evidence>
<name>A0A844CXT5_9RHOB</name>
<dbReference type="GO" id="GO:0016787">
    <property type="term" value="F:hydrolase activity"/>
    <property type="evidence" value="ECO:0007669"/>
    <property type="project" value="InterPro"/>
</dbReference>
<evidence type="ECO:0000313" key="2">
    <source>
        <dbReference type="EMBL" id="MRU15926.1"/>
    </source>
</evidence>
<dbReference type="AlphaFoldDB" id="A0A844CXT5"/>